<dbReference type="InParanoid" id="A0A132B2K7"/>
<dbReference type="GeneID" id="28816991"/>
<organism evidence="2 3">
    <name type="scientific">Mollisia scopiformis</name>
    <name type="common">Conifer needle endophyte fungus</name>
    <name type="synonym">Phialocephala scopiformis</name>
    <dbReference type="NCBI Taxonomy" id="149040"/>
    <lineage>
        <taxon>Eukaryota</taxon>
        <taxon>Fungi</taxon>
        <taxon>Dikarya</taxon>
        <taxon>Ascomycota</taxon>
        <taxon>Pezizomycotina</taxon>
        <taxon>Leotiomycetes</taxon>
        <taxon>Helotiales</taxon>
        <taxon>Mollisiaceae</taxon>
        <taxon>Mollisia</taxon>
    </lineage>
</organism>
<evidence type="ECO:0000313" key="2">
    <source>
        <dbReference type="EMBL" id="KUJ06630.1"/>
    </source>
</evidence>
<dbReference type="AlphaFoldDB" id="A0A132B2K7"/>
<keyword evidence="1" id="KW-0812">Transmembrane</keyword>
<keyword evidence="1" id="KW-0472">Membrane</keyword>
<dbReference type="EMBL" id="KQ947444">
    <property type="protein sequence ID" value="KUJ06630.1"/>
    <property type="molecule type" value="Genomic_DNA"/>
</dbReference>
<dbReference type="KEGG" id="psco:LY89DRAFT_401351"/>
<sequence>MGSTTFMMDFKDKERMGAKLGKSLFGNTPMIGKERNAKDRNRSFGSDYTRFYMYMPHPSILPYILGDLFWTFWRGFIDMEMTSKTYLYLFFLLLPPCCSLSVYHRRRRRCAKKRVLFRFADLFATPWQKLKNHTPTNRDLVYPWPMSSLRKRQRRRRVSCREAFRVGQSGFVPLREGRDGEVMVRWEGREGGKLVFVGEKRGWN</sequence>
<accession>A0A132B2K7</accession>
<feature type="transmembrane region" description="Helical" evidence="1">
    <location>
        <begin position="85"/>
        <end position="104"/>
    </location>
</feature>
<evidence type="ECO:0000256" key="1">
    <source>
        <dbReference type="SAM" id="Phobius"/>
    </source>
</evidence>
<proteinExistence type="predicted"/>
<name>A0A132B2K7_MOLSC</name>
<keyword evidence="3" id="KW-1185">Reference proteome</keyword>
<dbReference type="RefSeq" id="XP_018060985.1">
    <property type="nucleotide sequence ID" value="XM_018207265.1"/>
</dbReference>
<gene>
    <name evidence="2" type="ORF">LY89DRAFT_401351</name>
</gene>
<dbReference type="Proteomes" id="UP000070700">
    <property type="component" value="Unassembled WGS sequence"/>
</dbReference>
<protein>
    <submittedName>
        <fullName evidence="2">Uncharacterized protein</fullName>
    </submittedName>
</protein>
<keyword evidence="1" id="KW-1133">Transmembrane helix</keyword>
<evidence type="ECO:0000313" key="3">
    <source>
        <dbReference type="Proteomes" id="UP000070700"/>
    </source>
</evidence>
<feature type="transmembrane region" description="Helical" evidence="1">
    <location>
        <begin position="51"/>
        <end position="73"/>
    </location>
</feature>
<reference evidence="2 3" key="1">
    <citation type="submission" date="2015-10" db="EMBL/GenBank/DDBJ databases">
        <title>Full genome of DAOMC 229536 Phialocephala scopiformis, a fungal endophyte of spruce producing the potent anti-insectan compound rugulosin.</title>
        <authorList>
            <consortium name="DOE Joint Genome Institute"/>
            <person name="Walker A.K."/>
            <person name="Frasz S.L."/>
            <person name="Seifert K.A."/>
            <person name="Miller J.D."/>
            <person name="Mondo S.J."/>
            <person name="Labutti K."/>
            <person name="Lipzen A."/>
            <person name="Dockter R."/>
            <person name="Kennedy M."/>
            <person name="Grigoriev I.V."/>
            <person name="Spatafora J.W."/>
        </authorList>
    </citation>
    <scope>NUCLEOTIDE SEQUENCE [LARGE SCALE GENOMIC DNA]</scope>
    <source>
        <strain evidence="2 3">CBS 120377</strain>
    </source>
</reference>